<sequence>MDENLNKNLTDDECMEKEGEEGGMGAAGASASSETGAPDKGSKRKRIWMKSANDSSSDSGGKSRTRRGRGRPPTTGQYVGMAKTQKEYVEARRKELELQAEEEVEDLTLQASQRRQERLSRINQGVGEQVTADLVVQQVQDDIAVIMKVASRSKNLKGTFTKSLKEAAASIQQSVSTLSTRTMSQETQQLQTDNRRLRTEVAELKKEVAELRATIEMMRLERTNVQESSARREGTGPQGSQPEVREIVREVVKEVSAQFTSRLEALERRFPSTERMRPPLAPDSVRSSTASLNRMPTSQVAGRGRSVQRRGAGTARQGSQASRKVSTKVTAVAAPVPMQPKPLEEGWNVVVGRKAIRRTGQVLSGPQVAARKPRLRPPKSVAVVVTLDAEAERRGETYEGILAKARREIDLDQIGIDRQKFRFRSTRTGARIIEMAGATTAEKADLLAERLQNTLAGSARVARPVKMAELRIAGLDDSIHKADVQEAILKKGGCSAESV</sequence>
<feature type="non-terminal residue" evidence="3">
    <location>
        <position position="499"/>
    </location>
</feature>
<accession>A0A9N9QUF2</accession>
<gene>
    <name evidence="3" type="ORF">DIATSA_LOCUS1675</name>
</gene>
<dbReference type="Gene3D" id="1.20.5.170">
    <property type="match status" value="1"/>
</dbReference>
<evidence type="ECO:0008006" key="5">
    <source>
        <dbReference type="Google" id="ProtNLM"/>
    </source>
</evidence>
<reference evidence="3" key="1">
    <citation type="submission" date="2021-12" db="EMBL/GenBank/DDBJ databases">
        <authorList>
            <person name="King R."/>
        </authorList>
    </citation>
    <scope>NUCLEOTIDE SEQUENCE</scope>
</reference>
<feature type="compositionally biased region" description="Acidic residues" evidence="2">
    <location>
        <begin position="11"/>
        <end position="21"/>
    </location>
</feature>
<reference evidence="3" key="2">
    <citation type="submission" date="2022-10" db="EMBL/GenBank/DDBJ databases">
        <authorList>
            <consortium name="ENA_rothamsted_submissions"/>
            <consortium name="culmorum"/>
            <person name="King R."/>
        </authorList>
    </citation>
    <scope>NUCLEOTIDE SEQUENCE</scope>
</reference>
<name>A0A9N9QUF2_9NEOP</name>
<protein>
    <recommendedName>
        <fullName evidence="5">Gag-like protein</fullName>
    </recommendedName>
</protein>
<evidence type="ECO:0000313" key="3">
    <source>
        <dbReference type="EMBL" id="CAG9783508.1"/>
    </source>
</evidence>
<evidence type="ECO:0000313" key="4">
    <source>
        <dbReference type="Proteomes" id="UP001153714"/>
    </source>
</evidence>
<proteinExistence type="predicted"/>
<keyword evidence="1" id="KW-0175">Coiled coil</keyword>
<feature type="region of interest" description="Disordered" evidence="2">
    <location>
        <begin position="1"/>
        <end position="82"/>
    </location>
</feature>
<feature type="region of interest" description="Disordered" evidence="2">
    <location>
        <begin position="222"/>
        <end position="243"/>
    </location>
</feature>
<evidence type="ECO:0000256" key="2">
    <source>
        <dbReference type="SAM" id="MobiDB-lite"/>
    </source>
</evidence>
<feature type="region of interest" description="Disordered" evidence="2">
    <location>
        <begin position="272"/>
        <end position="327"/>
    </location>
</feature>
<feature type="compositionally biased region" description="Polar residues" evidence="2">
    <location>
        <begin position="316"/>
        <end position="327"/>
    </location>
</feature>
<feature type="coiled-coil region" evidence="1">
    <location>
        <begin position="187"/>
        <end position="221"/>
    </location>
</feature>
<feature type="compositionally biased region" description="Polar residues" evidence="2">
    <location>
        <begin position="285"/>
        <end position="300"/>
    </location>
</feature>
<keyword evidence="4" id="KW-1185">Reference proteome</keyword>
<dbReference type="AlphaFoldDB" id="A0A9N9QUF2"/>
<dbReference type="Proteomes" id="UP001153714">
    <property type="component" value="Chromosome 11"/>
</dbReference>
<dbReference type="EMBL" id="OU893342">
    <property type="protein sequence ID" value="CAG9783508.1"/>
    <property type="molecule type" value="Genomic_DNA"/>
</dbReference>
<feature type="non-terminal residue" evidence="3">
    <location>
        <position position="1"/>
    </location>
</feature>
<dbReference type="OrthoDB" id="427960at2759"/>
<evidence type="ECO:0000256" key="1">
    <source>
        <dbReference type="SAM" id="Coils"/>
    </source>
</evidence>
<organism evidence="3 4">
    <name type="scientific">Diatraea saccharalis</name>
    <name type="common">sugarcane borer</name>
    <dbReference type="NCBI Taxonomy" id="40085"/>
    <lineage>
        <taxon>Eukaryota</taxon>
        <taxon>Metazoa</taxon>
        <taxon>Ecdysozoa</taxon>
        <taxon>Arthropoda</taxon>
        <taxon>Hexapoda</taxon>
        <taxon>Insecta</taxon>
        <taxon>Pterygota</taxon>
        <taxon>Neoptera</taxon>
        <taxon>Endopterygota</taxon>
        <taxon>Lepidoptera</taxon>
        <taxon>Glossata</taxon>
        <taxon>Ditrysia</taxon>
        <taxon>Pyraloidea</taxon>
        <taxon>Crambidae</taxon>
        <taxon>Crambinae</taxon>
        <taxon>Diatraea</taxon>
    </lineage>
</organism>
<feature type="compositionally biased region" description="Basic and acidic residues" evidence="2">
    <location>
        <begin position="222"/>
        <end position="234"/>
    </location>
</feature>
<feature type="compositionally biased region" description="Low complexity" evidence="2">
    <location>
        <begin position="27"/>
        <end position="36"/>
    </location>
</feature>